<dbReference type="GO" id="GO:0042407">
    <property type="term" value="P:cristae formation"/>
    <property type="evidence" value="ECO:0007669"/>
    <property type="project" value="InterPro"/>
</dbReference>
<comment type="subcellular location">
    <subcellularLocation>
        <location evidence="7">Mitochondrion inner membrane</location>
    </subcellularLocation>
    <subcellularLocation>
        <location evidence="1">Mitochondrion membrane</location>
    </subcellularLocation>
</comment>
<evidence type="ECO:0000256" key="1">
    <source>
        <dbReference type="ARBA" id="ARBA00004325"/>
    </source>
</evidence>
<keyword evidence="5 7" id="KW-0496">Mitochondrion</keyword>
<dbReference type="Proteomes" id="UP000183832">
    <property type="component" value="Unassembled WGS sequence"/>
</dbReference>
<keyword evidence="7" id="KW-0999">Mitochondrion inner membrane</keyword>
<evidence type="ECO:0000256" key="5">
    <source>
        <dbReference type="ARBA" id="ARBA00023128"/>
    </source>
</evidence>
<comment type="function">
    <text evidence="7">Component of the MICOS complex, a large protein complex of the mitochondrial inner membrane that plays crucial roles in the maintenance of crista junctions, inner membrane architecture, and formation of contact sites to the outer membrane.</text>
</comment>
<dbReference type="GO" id="GO:0061617">
    <property type="term" value="C:MICOS complex"/>
    <property type="evidence" value="ECO:0007669"/>
    <property type="project" value="UniProtKB-UniRule"/>
</dbReference>
<evidence type="ECO:0000313" key="9">
    <source>
        <dbReference type="Proteomes" id="UP000183832"/>
    </source>
</evidence>
<dbReference type="PANTHER" id="PTHR14564">
    <property type="entry name" value="MICOS COMPLEX SUBUNIT MIC26 / MIC27 FAMILY MEMBER"/>
    <property type="match status" value="1"/>
</dbReference>
<reference evidence="8 9" key="1">
    <citation type="submission" date="2015-04" db="EMBL/GenBank/DDBJ databases">
        <authorList>
            <person name="Syromyatnikov M.Y."/>
            <person name="Popov V.N."/>
        </authorList>
    </citation>
    <scope>NUCLEOTIDE SEQUENCE [LARGE SCALE GENOMIC DNA]</scope>
</reference>
<keyword evidence="3" id="KW-0812">Transmembrane</keyword>
<keyword evidence="6" id="KW-0472">Membrane</keyword>
<evidence type="ECO:0000256" key="2">
    <source>
        <dbReference type="ARBA" id="ARBA00010904"/>
    </source>
</evidence>
<proteinExistence type="inferred from homology"/>
<evidence type="ECO:0000256" key="7">
    <source>
        <dbReference type="RuleBase" id="RU363021"/>
    </source>
</evidence>
<dbReference type="EMBL" id="CVRI01000057">
    <property type="protein sequence ID" value="CRL02387.1"/>
    <property type="molecule type" value="Genomic_DNA"/>
</dbReference>
<dbReference type="OrthoDB" id="5973346at2759"/>
<dbReference type="AlphaFoldDB" id="A0A1J1IQ74"/>
<accession>A0A1J1IQ74</accession>
<evidence type="ECO:0000256" key="4">
    <source>
        <dbReference type="ARBA" id="ARBA00022989"/>
    </source>
</evidence>
<organism evidence="8 9">
    <name type="scientific">Clunio marinus</name>
    <dbReference type="NCBI Taxonomy" id="568069"/>
    <lineage>
        <taxon>Eukaryota</taxon>
        <taxon>Metazoa</taxon>
        <taxon>Ecdysozoa</taxon>
        <taxon>Arthropoda</taxon>
        <taxon>Hexapoda</taxon>
        <taxon>Insecta</taxon>
        <taxon>Pterygota</taxon>
        <taxon>Neoptera</taxon>
        <taxon>Endopterygota</taxon>
        <taxon>Diptera</taxon>
        <taxon>Nematocera</taxon>
        <taxon>Chironomoidea</taxon>
        <taxon>Chironomidae</taxon>
        <taxon>Clunio</taxon>
    </lineage>
</organism>
<dbReference type="InterPro" id="IPR033182">
    <property type="entry name" value="MIC26/MIC27_animal"/>
</dbReference>
<dbReference type="STRING" id="568069.A0A1J1IQ74"/>
<dbReference type="InterPro" id="IPR019166">
    <property type="entry name" value="MIC26/MIC27"/>
</dbReference>
<comment type="similarity">
    <text evidence="2">Belongs to the apolipoprotein O/MICOS complex subunit Mic27 family.</text>
</comment>
<comment type="subunit">
    <text evidence="7">Component of the mitochondrial contact site and cristae organizing system (MICOS) complex.</text>
</comment>
<evidence type="ECO:0000256" key="6">
    <source>
        <dbReference type="ARBA" id="ARBA00023136"/>
    </source>
</evidence>
<sequence>MLRRLIAPGGSMVAAAGVIVKNEESADGKKEKSFICRPSDLPIYTPHVESKPKAEHKPSKIAQTIEEGVSVVRKEVTKVTDVYENQKANLDRYYVKALKDTQHIRNYLQEEDNTLPRVGAIAVGSLAGVVFGIRGGFFKRLFYATVSGSAVAVVCYPREAKKYATVAYNFAYGIKPGDERQKTLPKFPTSFGEVKDNVVDLSSKAYNAAFGSQK</sequence>
<evidence type="ECO:0000313" key="8">
    <source>
        <dbReference type="EMBL" id="CRL02387.1"/>
    </source>
</evidence>
<keyword evidence="4" id="KW-1133">Transmembrane helix</keyword>
<gene>
    <name evidence="8" type="ORF">CLUMA_CG015049</name>
</gene>
<evidence type="ECO:0000256" key="3">
    <source>
        <dbReference type="ARBA" id="ARBA00022692"/>
    </source>
</evidence>
<protein>
    <recommendedName>
        <fullName evidence="7">MICOS complex subunit</fullName>
    </recommendedName>
</protein>
<name>A0A1J1IQ74_9DIPT</name>
<keyword evidence="9" id="KW-1185">Reference proteome</keyword>
<dbReference type="Pfam" id="PF09769">
    <property type="entry name" value="ApoO"/>
    <property type="match status" value="1"/>
</dbReference>